<reference evidence="2 3" key="1">
    <citation type="submission" date="2015-07" db="EMBL/GenBank/DDBJ databases">
        <title>Genome analysis of myxobacterium Chondromyces crocatus Cm c5 reveals a high potential for natural compound synthesis and the genetic basis for the loss of fruiting body formation.</title>
        <authorList>
            <person name="Zaburannyi N."/>
            <person name="Bunk B."/>
            <person name="Maier J."/>
            <person name="Overmann J."/>
            <person name="Mueller R."/>
        </authorList>
    </citation>
    <scope>NUCLEOTIDE SEQUENCE [LARGE SCALE GENOMIC DNA]</scope>
    <source>
        <strain evidence="2 3">Cm c5</strain>
    </source>
</reference>
<proteinExistence type="predicted"/>
<dbReference type="EMBL" id="CP012159">
    <property type="protein sequence ID" value="AKT36004.1"/>
    <property type="molecule type" value="Genomic_DNA"/>
</dbReference>
<dbReference type="KEGG" id="ccro:CMC5_001160"/>
<keyword evidence="3" id="KW-1185">Reference proteome</keyword>
<name>A0A0K1E578_CHOCO</name>
<sequence length="787" mass="84373">MTRKRPQRSRSRLGAARLMMGAVTVLGATGAFGCLQRPVEPVEPRTTSTIVERINQSSVDKIDLVLAIDNSASMADKQAILAEAVPDLVKGLLNPLCISTSDADPLDVGPLGTCPDGFEREFDPVLDVHIGIISSSIGGYGGDGCSKSLSASNNDHGRLLARSSAGGTAENDLAPKTYEGKLFLAWDPEQKKVPPAQVSNPGDGEADLEVPSDKDLNDTALIPMLTDMVIGVGQEGCGFEASLESWYRFLVDPEPYATLTVVDRVATPQGLDDELLRQRADFLRPDSLLAIIMLTDENDCSIREGSQYYLAATYSNNYRLPKARTECATNPNDPCCFSCGQKKAECPADPACFPGGDDTKDPLPHSVDDDRPNLRCFDQKRRFGIDFLYPVSRYTDALTRVQVQNRKGEMVPNPIFSNLSGKPGNIRDPGLVFFAGIVGVPWQDIARDPADLKKGFKSSDELNEKVGSLGNTWEAILGDPANYVPPADPFMRESIVPRSGSNPITGDAIVQGSDPQDPNTYNQINGTEWSTNNDDLQFACIFPLKASTPCPPGAQGCDCNKSPNIPLCTGPGGGKTQEYAKAYPGLRPLQLIKSIGSQGIVGSVCPAQLTEPLETDFGYRPAIGAIIERLKQALGGQCLPRSLVPDKDGQVSCLIIEARNSQGACSCDPATGRNVTLDENKAAERAIAEDPFAKESGWDCFCEITQLRGDALGVCQNDEREDPRGPDGQLINGWCYVDATTTPPLGNVNLVAGCDVTQKRLIRFVGEAESASGATTFITCAGEPGQN</sequence>
<evidence type="ECO:0000256" key="1">
    <source>
        <dbReference type="SAM" id="MobiDB-lite"/>
    </source>
</evidence>
<protein>
    <submittedName>
        <fullName evidence="2">Uncharacterized protein</fullName>
    </submittedName>
</protein>
<evidence type="ECO:0000313" key="3">
    <source>
        <dbReference type="Proteomes" id="UP000067626"/>
    </source>
</evidence>
<dbReference type="Proteomes" id="UP000067626">
    <property type="component" value="Chromosome"/>
</dbReference>
<dbReference type="RefSeq" id="WP_050428580.1">
    <property type="nucleotide sequence ID" value="NZ_CP012159.1"/>
</dbReference>
<evidence type="ECO:0000313" key="2">
    <source>
        <dbReference type="EMBL" id="AKT36004.1"/>
    </source>
</evidence>
<gene>
    <name evidence="2" type="ORF">CMC5_001160</name>
</gene>
<accession>A0A0K1E578</accession>
<dbReference type="AlphaFoldDB" id="A0A0K1E578"/>
<dbReference type="PROSITE" id="PS51257">
    <property type="entry name" value="PROKAR_LIPOPROTEIN"/>
    <property type="match status" value="1"/>
</dbReference>
<feature type="region of interest" description="Disordered" evidence="1">
    <location>
        <begin position="192"/>
        <end position="212"/>
    </location>
</feature>
<organism evidence="2 3">
    <name type="scientific">Chondromyces crocatus</name>
    <dbReference type="NCBI Taxonomy" id="52"/>
    <lineage>
        <taxon>Bacteria</taxon>
        <taxon>Pseudomonadati</taxon>
        <taxon>Myxococcota</taxon>
        <taxon>Polyangia</taxon>
        <taxon>Polyangiales</taxon>
        <taxon>Polyangiaceae</taxon>
        <taxon>Chondromyces</taxon>
    </lineage>
</organism>